<organism evidence="4 5">
    <name type="scientific">Sphingobacterium paramultivorum</name>
    <dbReference type="NCBI Taxonomy" id="2886510"/>
    <lineage>
        <taxon>Bacteria</taxon>
        <taxon>Pseudomonadati</taxon>
        <taxon>Bacteroidota</taxon>
        <taxon>Sphingobacteriia</taxon>
        <taxon>Sphingobacteriales</taxon>
        <taxon>Sphingobacteriaceae</taxon>
        <taxon>Sphingobacterium</taxon>
    </lineage>
</organism>
<dbReference type="InterPro" id="IPR036770">
    <property type="entry name" value="Ankyrin_rpt-contain_sf"/>
</dbReference>
<evidence type="ECO:0000313" key="4">
    <source>
        <dbReference type="EMBL" id="QMV67114.1"/>
    </source>
</evidence>
<sequence>MEFKDLFKLIYENDISTLEKARSEGVDFCKTDVYDRNNLLIAYAGSGYDKRYQPEDLIDFLLHCGIDINHRRNKRGGELAALHVAVSKMNYRIVSHLIDSGAEIDIREINGNTPLWIAVMNYRGQENTIKIINLLVSKGASLDVINYHDRSVRDIINVIGGGIDAGHNKKEWDLRHLLK</sequence>
<dbReference type="EMBL" id="CP058555">
    <property type="protein sequence ID" value="QMV67114.1"/>
    <property type="molecule type" value="Genomic_DNA"/>
</dbReference>
<dbReference type="Pfam" id="PF12796">
    <property type="entry name" value="Ank_2"/>
    <property type="match status" value="1"/>
</dbReference>
<dbReference type="PROSITE" id="PS50297">
    <property type="entry name" value="ANK_REP_REGION"/>
    <property type="match status" value="1"/>
</dbReference>
<keyword evidence="1" id="KW-0677">Repeat</keyword>
<feature type="repeat" description="ANK" evidence="3">
    <location>
        <begin position="77"/>
        <end position="109"/>
    </location>
</feature>
<dbReference type="SMART" id="SM00248">
    <property type="entry name" value="ANK"/>
    <property type="match status" value="3"/>
</dbReference>
<dbReference type="SUPFAM" id="SSF48403">
    <property type="entry name" value="Ankyrin repeat"/>
    <property type="match status" value="1"/>
</dbReference>
<name>A0A7G5DZD9_9SPHI</name>
<keyword evidence="2 3" id="KW-0040">ANK repeat</keyword>
<dbReference type="PANTHER" id="PTHR24198">
    <property type="entry name" value="ANKYRIN REPEAT AND PROTEIN KINASE DOMAIN-CONTAINING PROTEIN"/>
    <property type="match status" value="1"/>
</dbReference>
<dbReference type="Gene3D" id="1.25.40.20">
    <property type="entry name" value="Ankyrin repeat-containing domain"/>
    <property type="match status" value="1"/>
</dbReference>
<feature type="repeat" description="ANK" evidence="3">
    <location>
        <begin position="110"/>
        <end position="147"/>
    </location>
</feature>
<dbReference type="RefSeq" id="WP_182331607.1">
    <property type="nucleotide sequence ID" value="NZ_CP058555.1"/>
</dbReference>
<reference evidence="4 5" key="1">
    <citation type="journal article" date="2020" name="G3 (Bethesda)">
        <title>CeMbio - The Caenorhabditis elegans Microbiome Resource.</title>
        <authorList>
            <person name="Dirksen P."/>
            <person name="Assie A."/>
            <person name="Zimmermann J."/>
            <person name="Zhang F."/>
            <person name="Tietje A.M."/>
            <person name="Marsh S.A."/>
            <person name="Felix M.A."/>
            <person name="Shapira M."/>
            <person name="Kaleta C."/>
            <person name="Schulenburg H."/>
            <person name="Samuel B."/>
        </authorList>
    </citation>
    <scope>NUCLEOTIDE SEQUENCE [LARGE SCALE GENOMIC DNA]</scope>
    <source>
        <strain evidence="4 5">BIGb0170</strain>
    </source>
</reference>
<gene>
    <name evidence="4" type="ORF">HS960_05340</name>
</gene>
<accession>A0A7G5DZD9</accession>
<proteinExistence type="predicted"/>
<evidence type="ECO:0000256" key="3">
    <source>
        <dbReference type="PROSITE-ProRule" id="PRU00023"/>
    </source>
</evidence>
<dbReference type="AlphaFoldDB" id="A0A7G5DZD9"/>
<dbReference type="InterPro" id="IPR002110">
    <property type="entry name" value="Ankyrin_rpt"/>
</dbReference>
<protein>
    <submittedName>
        <fullName evidence="4">Ankyrin repeat domain-containing protein</fullName>
    </submittedName>
</protein>
<evidence type="ECO:0000256" key="2">
    <source>
        <dbReference type="ARBA" id="ARBA00023043"/>
    </source>
</evidence>
<dbReference type="PANTHER" id="PTHR24198:SF165">
    <property type="entry name" value="ANKYRIN REPEAT-CONTAINING PROTEIN-RELATED"/>
    <property type="match status" value="1"/>
</dbReference>
<evidence type="ECO:0000313" key="5">
    <source>
        <dbReference type="Proteomes" id="UP000515450"/>
    </source>
</evidence>
<evidence type="ECO:0000256" key="1">
    <source>
        <dbReference type="ARBA" id="ARBA00022737"/>
    </source>
</evidence>
<dbReference type="Proteomes" id="UP000515450">
    <property type="component" value="Chromosome"/>
</dbReference>
<keyword evidence="5" id="KW-1185">Reference proteome</keyword>
<dbReference type="PROSITE" id="PS50088">
    <property type="entry name" value="ANK_REPEAT"/>
    <property type="match status" value="2"/>
</dbReference>